<name>A0A1M5CVM2_9THEO</name>
<dbReference type="Pfam" id="PF00480">
    <property type="entry name" value="ROK"/>
    <property type="match status" value="1"/>
</dbReference>
<keyword evidence="2" id="KW-0808">Transferase</keyword>
<sequence length="322" mass="34356">MMRYAVGSDLGGTNIATAVIDETGKVLGKAKLPTEADKGPEHVIANIMRSIDMALADASMKIEDMVGIGLGIPGLMDIEKGISLFAGNLGWKNVEVIKPFKERYGLPTFMDNDVRVATLAEWKYGAGKGVNNLICVTLGTGIGSGLVFEGKLLRGVTNSVGEIGHVTVEKDGLICNCGNQGCVEMYASGTGQARMARLMIQSGHFSIMTKMVGGDLSKINSKIIQDAYDEGDTVAIQVMNKTAMYLGIALADYINLVNPELVIIGGGVSLAGERLMKPLREEVYRRVMIVPRQIVKIVRSELGDESGMIGAAALAFERQGII</sequence>
<keyword evidence="2" id="KW-0418">Kinase</keyword>
<dbReference type="CDD" id="cd24068">
    <property type="entry name" value="ASKHA_NBD_ROK_FnNanK-like"/>
    <property type="match status" value="1"/>
</dbReference>
<dbReference type="PROSITE" id="PS01125">
    <property type="entry name" value="ROK"/>
    <property type="match status" value="1"/>
</dbReference>
<dbReference type="InterPro" id="IPR043129">
    <property type="entry name" value="ATPase_NBD"/>
</dbReference>
<dbReference type="EMBL" id="FQVH01000031">
    <property type="protein sequence ID" value="SHF58795.1"/>
    <property type="molecule type" value="Genomic_DNA"/>
</dbReference>
<dbReference type="STRING" id="1121256.SAMN02746089_02201"/>
<protein>
    <submittedName>
        <fullName evidence="2">Glucokinase</fullName>
    </submittedName>
</protein>
<evidence type="ECO:0000313" key="2">
    <source>
        <dbReference type="EMBL" id="SHF58795.1"/>
    </source>
</evidence>
<accession>A0A1M5CVM2</accession>
<evidence type="ECO:0000313" key="3">
    <source>
        <dbReference type="Proteomes" id="UP000184088"/>
    </source>
</evidence>
<comment type="similarity">
    <text evidence="1">Belongs to the ROK (NagC/XylR) family.</text>
</comment>
<dbReference type="SUPFAM" id="SSF53067">
    <property type="entry name" value="Actin-like ATPase domain"/>
    <property type="match status" value="1"/>
</dbReference>
<dbReference type="PANTHER" id="PTHR18964">
    <property type="entry name" value="ROK (REPRESSOR, ORF, KINASE) FAMILY"/>
    <property type="match status" value="1"/>
</dbReference>
<proteinExistence type="inferred from homology"/>
<dbReference type="PANTHER" id="PTHR18964:SF149">
    <property type="entry name" value="BIFUNCTIONAL UDP-N-ACETYLGLUCOSAMINE 2-EPIMERASE_N-ACETYLMANNOSAMINE KINASE"/>
    <property type="match status" value="1"/>
</dbReference>
<dbReference type="InterPro" id="IPR049874">
    <property type="entry name" value="ROK_cs"/>
</dbReference>
<reference evidence="2 3" key="1">
    <citation type="submission" date="2016-11" db="EMBL/GenBank/DDBJ databases">
        <authorList>
            <person name="Jaros S."/>
            <person name="Januszkiewicz K."/>
            <person name="Wedrychowicz H."/>
        </authorList>
    </citation>
    <scope>NUCLEOTIDE SEQUENCE [LARGE SCALE GENOMIC DNA]</scope>
    <source>
        <strain evidence="2 3">DSM 17918</strain>
    </source>
</reference>
<gene>
    <name evidence="2" type="ORF">SAMN02746089_02201</name>
</gene>
<dbReference type="Proteomes" id="UP000184088">
    <property type="component" value="Unassembled WGS sequence"/>
</dbReference>
<dbReference type="AlphaFoldDB" id="A0A1M5CVM2"/>
<keyword evidence="3" id="KW-1185">Reference proteome</keyword>
<evidence type="ECO:0000256" key="1">
    <source>
        <dbReference type="ARBA" id="ARBA00006479"/>
    </source>
</evidence>
<dbReference type="InterPro" id="IPR000600">
    <property type="entry name" value="ROK"/>
</dbReference>
<dbReference type="GO" id="GO:0016301">
    <property type="term" value="F:kinase activity"/>
    <property type="evidence" value="ECO:0007669"/>
    <property type="project" value="UniProtKB-KW"/>
</dbReference>
<organism evidence="2 3">
    <name type="scientific">Caldanaerobius fijiensis DSM 17918</name>
    <dbReference type="NCBI Taxonomy" id="1121256"/>
    <lineage>
        <taxon>Bacteria</taxon>
        <taxon>Bacillati</taxon>
        <taxon>Bacillota</taxon>
        <taxon>Clostridia</taxon>
        <taxon>Thermoanaerobacterales</taxon>
        <taxon>Thermoanaerobacteraceae</taxon>
        <taxon>Caldanaerobius</taxon>
    </lineage>
</organism>
<dbReference type="Gene3D" id="3.30.420.40">
    <property type="match status" value="2"/>
</dbReference>